<evidence type="ECO:0000313" key="2">
    <source>
        <dbReference type="EMBL" id="KAH3682907.1"/>
    </source>
</evidence>
<dbReference type="Pfam" id="PF16860">
    <property type="entry name" value="CX9C"/>
    <property type="match status" value="1"/>
</dbReference>
<reference evidence="2" key="1">
    <citation type="journal article" date="2021" name="Open Biol.">
        <title>Shared evolutionary footprints suggest mitochondrial oxidative damage underlies multiple complex I losses in fungi.</title>
        <authorList>
            <person name="Schikora-Tamarit M.A."/>
            <person name="Marcet-Houben M."/>
            <person name="Nosek J."/>
            <person name="Gabaldon T."/>
        </authorList>
    </citation>
    <scope>NUCLEOTIDE SEQUENCE</scope>
    <source>
        <strain evidence="2">CBS2887</strain>
    </source>
</reference>
<name>A0A9P8Q2E0_WICPI</name>
<dbReference type="Proteomes" id="UP000774326">
    <property type="component" value="Unassembled WGS sequence"/>
</dbReference>
<dbReference type="InterPro" id="IPR031731">
    <property type="entry name" value="CX9C"/>
</dbReference>
<dbReference type="PANTHER" id="PTHR47106">
    <property type="entry name" value="COILED-COIL-HELIX-COILED-COIL-HELIX DOMAIN-CONTAINING PROTEIN 5"/>
    <property type="match status" value="1"/>
</dbReference>
<comment type="caution">
    <text evidence="2">The sequence shown here is derived from an EMBL/GenBank/DDBJ whole genome shotgun (WGS) entry which is preliminary data.</text>
</comment>
<dbReference type="EMBL" id="JAEUBG010003359">
    <property type="protein sequence ID" value="KAH3682907.1"/>
    <property type="molecule type" value="Genomic_DNA"/>
</dbReference>
<organism evidence="2 3">
    <name type="scientific">Wickerhamomyces pijperi</name>
    <name type="common">Yeast</name>
    <name type="synonym">Pichia pijperi</name>
    <dbReference type="NCBI Taxonomy" id="599730"/>
    <lineage>
        <taxon>Eukaryota</taxon>
        <taxon>Fungi</taxon>
        <taxon>Dikarya</taxon>
        <taxon>Ascomycota</taxon>
        <taxon>Saccharomycotina</taxon>
        <taxon>Saccharomycetes</taxon>
        <taxon>Phaffomycetales</taxon>
        <taxon>Wickerhamomycetaceae</taxon>
        <taxon>Wickerhamomyces</taxon>
    </lineage>
</organism>
<feature type="domain" description="IMS import disulfide relay-system CHCH-CHCH-like Cx9C" evidence="1">
    <location>
        <begin position="10"/>
        <end position="53"/>
    </location>
</feature>
<dbReference type="InterPro" id="IPR052848">
    <property type="entry name" value="CHCH_domain-containing_protein"/>
</dbReference>
<accession>A0A9P8Q2E0</accession>
<dbReference type="Gene3D" id="1.10.287.2900">
    <property type="match status" value="1"/>
</dbReference>
<dbReference type="AlphaFoldDB" id="A0A9P8Q2E0"/>
<dbReference type="PANTHER" id="PTHR47106:SF1">
    <property type="entry name" value="COILED-COIL-HELIX-COILED-COIL-HELIX DOMAIN-CONTAINING PROTEIN 5"/>
    <property type="match status" value="1"/>
</dbReference>
<gene>
    <name evidence="2" type="ORF">WICPIJ_006122</name>
</gene>
<reference evidence="2" key="2">
    <citation type="submission" date="2021-01" db="EMBL/GenBank/DDBJ databases">
        <authorList>
            <person name="Schikora-Tamarit M.A."/>
        </authorList>
    </citation>
    <scope>NUCLEOTIDE SEQUENCE</scope>
    <source>
        <strain evidence="2">CBS2887</strain>
    </source>
</reference>
<dbReference type="GO" id="GO:0045333">
    <property type="term" value="P:cellular respiration"/>
    <property type="evidence" value="ECO:0007669"/>
    <property type="project" value="TreeGrafter"/>
</dbReference>
<sequence>MSNFLDQLLMEDIARYCPTTFVAYHKCISANRTNPAACNKEQFELSQCIKSDVPSLKLILTECDSKLKNYSDCMMKGEGKGCEDSLKEIRDCAEQFVGKDNKGAMNQI</sequence>
<dbReference type="OrthoDB" id="276296at2759"/>
<proteinExistence type="predicted"/>
<evidence type="ECO:0000259" key="1">
    <source>
        <dbReference type="Pfam" id="PF16860"/>
    </source>
</evidence>
<evidence type="ECO:0000313" key="3">
    <source>
        <dbReference type="Proteomes" id="UP000774326"/>
    </source>
</evidence>
<keyword evidence="3" id="KW-1185">Reference proteome</keyword>
<dbReference type="GO" id="GO:0005758">
    <property type="term" value="C:mitochondrial intermembrane space"/>
    <property type="evidence" value="ECO:0007669"/>
    <property type="project" value="TreeGrafter"/>
</dbReference>
<protein>
    <recommendedName>
        <fullName evidence="1">IMS import disulfide relay-system CHCH-CHCH-like Cx9C domain-containing protein</fullName>
    </recommendedName>
</protein>